<evidence type="ECO:0000313" key="2">
    <source>
        <dbReference type="Proteomes" id="UP001626550"/>
    </source>
</evidence>
<organism evidence="1 2">
    <name type="scientific">Cichlidogyrus casuarinus</name>
    <dbReference type="NCBI Taxonomy" id="1844966"/>
    <lineage>
        <taxon>Eukaryota</taxon>
        <taxon>Metazoa</taxon>
        <taxon>Spiralia</taxon>
        <taxon>Lophotrochozoa</taxon>
        <taxon>Platyhelminthes</taxon>
        <taxon>Monogenea</taxon>
        <taxon>Monopisthocotylea</taxon>
        <taxon>Dactylogyridea</taxon>
        <taxon>Ancyrocephalidae</taxon>
        <taxon>Cichlidogyrus</taxon>
    </lineage>
</organism>
<sequence length="165" mass="19118">MYAVEFDTVFALLPSFMKKFWINEVDRQEVIIYSKTIVTDRIFRSENFVWAMFVLESKPLEKGLSELKRVKLTAIALPALAIPAILFLWSRSAILDQWQMVNPALYVQQSLLIKHKLIILVRCHYYRSTKNQSKVTRPLRSKPVLSSTPSTQTLLVSDVPMTRSK</sequence>
<dbReference type="EMBL" id="JBJKFK010000412">
    <property type="protein sequence ID" value="KAL3317227.1"/>
    <property type="molecule type" value="Genomic_DNA"/>
</dbReference>
<name>A0ABD2QDC4_9PLAT</name>
<evidence type="ECO:0000313" key="1">
    <source>
        <dbReference type="EMBL" id="KAL3317227.1"/>
    </source>
</evidence>
<accession>A0ABD2QDC4</accession>
<keyword evidence="2" id="KW-1185">Reference proteome</keyword>
<reference evidence="1 2" key="1">
    <citation type="submission" date="2024-11" db="EMBL/GenBank/DDBJ databases">
        <title>Adaptive evolution of stress response genes in parasites aligns with host niche diversity.</title>
        <authorList>
            <person name="Hahn C."/>
            <person name="Resl P."/>
        </authorList>
    </citation>
    <scope>NUCLEOTIDE SEQUENCE [LARGE SCALE GENOMIC DNA]</scope>
    <source>
        <strain evidence="1">EGGRZ-B1_66</strain>
        <tissue evidence="1">Body</tissue>
    </source>
</reference>
<protein>
    <submittedName>
        <fullName evidence="1">Uncharacterized protein</fullName>
    </submittedName>
</protein>
<comment type="caution">
    <text evidence="1">The sequence shown here is derived from an EMBL/GenBank/DDBJ whole genome shotgun (WGS) entry which is preliminary data.</text>
</comment>
<gene>
    <name evidence="1" type="ORF">Ciccas_004123</name>
</gene>
<proteinExistence type="predicted"/>
<dbReference type="Proteomes" id="UP001626550">
    <property type="component" value="Unassembled WGS sequence"/>
</dbReference>
<dbReference type="AlphaFoldDB" id="A0ABD2QDC4"/>